<reference evidence="2" key="2">
    <citation type="submission" date="2020-09" db="EMBL/GenBank/DDBJ databases">
        <authorList>
            <person name="Kikuchi T."/>
        </authorList>
    </citation>
    <scope>NUCLEOTIDE SEQUENCE</scope>
    <source>
        <strain evidence="2">Ka4C1</strain>
    </source>
</reference>
<reference evidence="5" key="1">
    <citation type="submission" date="2016-11" db="UniProtKB">
        <authorList>
            <consortium name="WormBaseParasite"/>
        </authorList>
    </citation>
    <scope>IDENTIFICATION</scope>
</reference>
<feature type="transmembrane region" description="Helical" evidence="1">
    <location>
        <begin position="272"/>
        <end position="299"/>
    </location>
</feature>
<gene>
    <name evidence="2" type="ORF">BXYJ_LOCUS9541</name>
</gene>
<dbReference type="AlphaFoldDB" id="A0A1I7S408"/>
<sequence>MDFEEVLKGFTSLLIIVFNDLQSKYDDYEIECMIKFRFNQKINDNHVFFEKTVILKYNDGEIEREWRPIEPLFRLKTVDNITSTAQIWSSLGQYEFLMADHFAYKTLLDSPRLVDMIPEVPRDNISIPSDAVYFVSDGFLMFNEVGGQVQIQNPFFVDKLRESCNIGLNVIVGFDQEKMAIILKKGKQMMVSLYPFHSCKEMVEEDITVTLRQGGHDDHVLESQWYNLIHFSMLQRENRLTLPDGSVIKFTAKRMNLALDECDHMASHQRNVITFLSLIFSFVYLLFLGTLVLVIMVLLSKFSIYSILRAQNPTQSVVKATPNSPAKILTNAVTNDVTTMTTVYNEASPIWENSHQSPQA</sequence>
<protein>
    <submittedName>
        <fullName evidence="2">(pine wood nematode) hypothetical protein</fullName>
    </submittedName>
</protein>
<keyword evidence="1" id="KW-0472">Membrane</keyword>
<dbReference type="WBParaSite" id="BXY_0774000.1">
    <property type="protein sequence ID" value="BXY_0774000.1"/>
    <property type="gene ID" value="BXY_0774000"/>
</dbReference>
<evidence type="ECO:0000313" key="4">
    <source>
        <dbReference type="Proteomes" id="UP000659654"/>
    </source>
</evidence>
<dbReference type="Proteomes" id="UP000582659">
    <property type="component" value="Unassembled WGS sequence"/>
</dbReference>
<organism evidence="3 5">
    <name type="scientific">Bursaphelenchus xylophilus</name>
    <name type="common">Pinewood nematode worm</name>
    <name type="synonym">Aphelenchoides xylophilus</name>
    <dbReference type="NCBI Taxonomy" id="6326"/>
    <lineage>
        <taxon>Eukaryota</taxon>
        <taxon>Metazoa</taxon>
        <taxon>Ecdysozoa</taxon>
        <taxon>Nematoda</taxon>
        <taxon>Chromadorea</taxon>
        <taxon>Rhabditida</taxon>
        <taxon>Tylenchina</taxon>
        <taxon>Tylenchomorpha</taxon>
        <taxon>Aphelenchoidea</taxon>
        <taxon>Aphelenchoididae</taxon>
        <taxon>Bursaphelenchus</taxon>
    </lineage>
</organism>
<dbReference type="Proteomes" id="UP000095284">
    <property type="component" value="Unplaced"/>
</dbReference>
<evidence type="ECO:0000313" key="3">
    <source>
        <dbReference type="Proteomes" id="UP000095284"/>
    </source>
</evidence>
<evidence type="ECO:0000256" key="1">
    <source>
        <dbReference type="SAM" id="Phobius"/>
    </source>
</evidence>
<keyword evidence="1" id="KW-0812">Transmembrane</keyword>
<keyword evidence="4" id="KW-1185">Reference proteome</keyword>
<accession>A0A1I7S408</accession>
<dbReference type="Proteomes" id="UP000659654">
    <property type="component" value="Unassembled WGS sequence"/>
</dbReference>
<keyword evidence="1" id="KW-1133">Transmembrane helix</keyword>
<evidence type="ECO:0000313" key="2">
    <source>
        <dbReference type="EMBL" id="CAD5226996.1"/>
    </source>
</evidence>
<proteinExistence type="predicted"/>
<dbReference type="EMBL" id="CAJFCV020000004">
    <property type="protein sequence ID" value="CAG9116610.1"/>
    <property type="molecule type" value="Genomic_DNA"/>
</dbReference>
<name>A0A1I7S408_BURXY</name>
<evidence type="ECO:0000313" key="5">
    <source>
        <dbReference type="WBParaSite" id="BXY_0774000.1"/>
    </source>
</evidence>
<dbReference type="EMBL" id="CAJFDI010000004">
    <property type="protein sequence ID" value="CAD5226996.1"/>
    <property type="molecule type" value="Genomic_DNA"/>
</dbReference>